<evidence type="ECO:0000313" key="1">
    <source>
        <dbReference type="Proteomes" id="UP000515121"/>
    </source>
</evidence>
<dbReference type="RefSeq" id="XP_022734016.1">
    <property type="nucleotide sequence ID" value="XM_022878281.1"/>
</dbReference>
<dbReference type="Proteomes" id="UP000515121">
    <property type="component" value="Unplaced"/>
</dbReference>
<dbReference type="GeneID" id="111287622"/>
<dbReference type="PANTHER" id="PTHR33148:SF2">
    <property type="entry name" value="DUF4228 DOMAIN-CONTAINING PROTEIN"/>
    <property type="match status" value="1"/>
</dbReference>
<dbReference type="KEGG" id="dzi:111287622"/>
<accession>A0A6P5Y1Y9</accession>
<protein>
    <submittedName>
        <fullName evidence="2">Uncharacterized protein LOC111287622</fullName>
    </submittedName>
</protein>
<keyword evidence="1" id="KW-1185">Reference proteome</keyword>
<dbReference type="AlphaFoldDB" id="A0A6P5Y1Y9"/>
<gene>
    <name evidence="2" type="primary">LOC111287622</name>
</gene>
<dbReference type="PANTHER" id="PTHR33148">
    <property type="entry name" value="PLASTID MOVEMENT IMPAIRED PROTEIN-RELATED"/>
    <property type="match status" value="1"/>
</dbReference>
<dbReference type="InterPro" id="IPR025322">
    <property type="entry name" value="PADRE_dom"/>
</dbReference>
<evidence type="ECO:0000313" key="2">
    <source>
        <dbReference type="RefSeq" id="XP_022734016.1"/>
    </source>
</evidence>
<proteinExistence type="predicted"/>
<dbReference type="OrthoDB" id="1908589at2759"/>
<dbReference type="Pfam" id="PF14009">
    <property type="entry name" value="PADRE"/>
    <property type="match status" value="1"/>
</dbReference>
<organism evidence="1 2">
    <name type="scientific">Durio zibethinus</name>
    <name type="common">Durian</name>
    <dbReference type="NCBI Taxonomy" id="66656"/>
    <lineage>
        <taxon>Eukaryota</taxon>
        <taxon>Viridiplantae</taxon>
        <taxon>Streptophyta</taxon>
        <taxon>Embryophyta</taxon>
        <taxon>Tracheophyta</taxon>
        <taxon>Spermatophyta</taxon>
        <taxon>Magnoliopsida</taxon>
        <taxon>eudicotyledons</taxon>
        <taxon>Gunneridae</taxon>
        <taxon>Pentapetalae</taxon>
        <taxon>rosids</taxon>
        <taxon>malvids</taxon>
        <taxon>Malvales</taxon>
        <taxon>Malvaceae</taxon>
        <taxon>Helicteroideae</taxon>
        <taxon>Durio</taxon>
    </lineage>
</organism>
<name>A0A6P5Y1Y9_DURZI</name>
<sequence length="125" mass="13964">MRAPLLVKDILEKFSGSGIGLSKTVTQHFPLNYELKIGKVYYILPSVDPVGDPTPESNSSMADTRQADGVKRIKVVITKQELQQLLTKQISVEEVLAGLENRNGNFVVSTRHWKPKLESISEENE</sequence>
<reference evidence="2" key="1">
    <citation type="submission" date="2025-08" db="UniProtKB">
        <authorList>
            <consortium name="RefSeq"/>
        </authorList>
    </citation>
    <scope>IDENTIFICATION</scope>
    <source>
        <tissue evidence="2">Fruit stalk</tissue>
    </source>
</reference>